<proteinExistence type="predicted"/>
<gene>
    <name evidence="1" type="ORF">BJG93_24455</name>
</gene>
<dbReference type="STRING" id="754502.BJG93_24455"/>
<protein>
    <submittedName>
        <fullName evidence="1">Uncharacterized protein</fullName>
    </submittedName>
</protein>
<name>A0A1I9YQN3_9BURK</name>
<dbReference type="AlphaFoldDB" id="A0A1I9YQN3"/>
<sequence length="133" mass="14752">MTKSTRKQQSPSRPPVDALQYEQLALAAFHLCDRQGQQLRHLITLATSMFRSPAVTVAERHEHRNLLELMIQIGENYHSTNRCDQELFTLLALDAKGLPHRQLTPADAAAILADAAQGANGKLAAMDASWTKH</sequence>
<organism evidence="1">
    <name type="scientific">Paraburkholderia sprentiae WSM5005</name>
    <dbReference type="NCBI Taxonomy" id="754502"/>
    <lineage>
        <taxon>Bacteria</taxon>
        <taxon>Pseudomonadati</taxon>
        <taxon>Pseudomonadota</taxon>
        <taxon>Betaproteobacteria</taxon>
        <taxon>Burkholderiales</taxon>
        <taxon>Burkholderiaceae</taxon>
        <taxon>Paraburkholderia</taxon>
    </lineage>
</organism>
<accession>A0A1I9YQN3</accession>
<dbReference type="RefSeq" id="WP_051374280.1">
    <property type="nucleotide sequence ID" value="NZ_CP017562.2"/>
</dbReference>
<evidence type="ECO:0000313" key="1">
    <source>
        <dbReference type="EMBL" id="APA88504.1"/>
    </source>
</evidence>
<reference evidence="1" key="1">
    <citation type="submission" date="2016-09" db="EMBL/GenBank/DDBJ databases">
        <title>The Complete Genome of Burkholderia sprentiae wsm5005.</title>
        <authorList>
            <person name="De Meyer S."/>
            <person name="Wang P."/>
            <person name="Terpolilli J."/>
        </authorList>
    </citation>
    <scope>NUCLEOTIDE SEQUENCE [LARGE SCALE GENOMIC DNA]</scope>
    <source>
        <strain evidence="1">WSM5005</strain>
    </source>
</reference>
<dbReference type="EMBL" id="CP017562">
    <property type="protein sequence ID" value="APA88504.1"/>
    <property type="molecule type" value="Genomic_DNA"/>
</dbReference>